<dbReference type="OrthoDB" id="4114825at2759"/>
<dbReference type="AlphaFoldDB" id="A0A517L9S4"/>
<feature type="compositionally biased region" description="Polar residues" evidence="1">
    <location>
        <begin position="78"/>
        <end position="88"/>
    </location>
</feature>
<feature type="compositionally biased region" description="Low complexity" evidence="1">
    <location>
        <begin position="89"/>
        <end position="110"/>
    </location>
</feature>
<dbReference type="Pfam" id="PF26013">
    <property type="entry name" value="DUF8004"/>
    <property type="match status" value="1"/>
</dbReference>
<feature type="compositionally biased region" description="Low complexity" evidence="1">
    <location>
        <begin position="973"/>
        <end position="998"/>
    </location>
</feature>
<dbReference type="InterPro" id="IPR058317">
    <property type="entry name" value="DUF8004"/>
</dbReference>
<evidence type="ECO:0000259" key="2">
    <source>
        <dbReference type="Pfam" id="PF26013"/>
    </source>
</evidence>
<dbReference type="STRING" id="50376.A0A517L9S4"/>
<feature type="compositionally biased region" description="Basic and acidic residues" evidence="1">
    <location>
        <begin position="1"/>
        <end position="17"/>
    </location>
</feature>
<feature type="compositionally biased region" description="Polar residues" evidence="1">
    <location>
        <begin position="859"/>
        <end position="871"/>
    </location>
</feature>
<proteinExistence type="predicted"/>
<name>A0A517L9S4_9PEZI</name>
<feature type="region of interest" description="Disordered" evidence="1">
    <location>
        <begin position="1088"/>
        <end position="1108"/>
    </location>
</feature>
<feature type="compositionally biased region" description="Low complexity" evidence="1">
    <location>
        <begin position="18"/>
        <end position="31"/>
    </location>
</feature>
<feature type="region of interest" description="Disordered" evidence="1">
    <location>
        <begin position="854"/>
        <end position="885"/>
    </location>
</feature>
<evidence type="ECO:0000313" key="3">
    <source>
        <dbReference type="EMBL" id="QDS72392.1"/>
    </source>
</evidence>
<dbReference type="PANTHER" id="PTHR39601:SF1">
    <property type="entry name" value="CHORIOGENIN HMINOR"/>
    <property type="match status" value="1"/>
</dbReference>
<protein>
    <recommendedName>
        <fullName evidence="2">DUF8004 domain-containing protein</fullName>
    </recommendedName>
</protein>
<sequence>MDLAHGERFASIQRDKGAVGAASSASSASGGKPKRHTWSFINVSRSRDASYTKRGHELDSSVAPKNAFDNRRYRDPASGSSSAPQTRASSPEPQPQSRPRSSRGPSPSSSLRVPNFSKTFPARPGVKGLPTILESKAKTASMESLGSRVDGSRVKRWEGTSRTTSPWNGIRKDAELFHERGNCIVHLYAKGHSQRGPSIRIPLDIIYNAKLESLFGTFLAQVQPTGVRLLAGTPKPSRTILCDLYIPAPGHITRASALNWHLATRNFFAFLMDKPLVGSCLSQALIGLQERLDLVRPNDPDNHNDLMSYFERRGYLEFSHCPDYALAFLHYAERKEQYDLWVDAFVHSVGMNEMLILSPEFNKISHVTKALITRAYLQMDLHLGRVTRALSNFLEEDFSSSHLGLSSSQRAHLDRFRSFLHTYYVDKFGYWPPPPGCRFSKSLYKSMYFDFRSLYDFLVDMESSDSFMAQKPASGGICVLQNVQAFDARHKYIPLPHPLPLLPEEVNQTQRSNSQRALMSLKLGSKNAKTEQYFTARDALAAATNSADVAITYAPLVKEYKRFERDCTRRPEEKISIRDARKVRWIVIYGTLQMLVSVIRAPKEVRDVDTPTYPLCCMVSSLAPWLGGSKSLTAPVVESISVPASVPMDGLDSSLPLSHGVPALETSTPIQPDCEGDDYFTHTHAADMTIPSQKLSSHVSATPPRINAIFRSSSIKSVSNFSFSTFGSRRPSKFVKPAPLAPALSPLKHKPIVVLGYGNGLSYGLEMKPNEVPIEYTTNSLPEVVPEINIPAPTPPASRPGSSHFERSALRRNTCPGQLITSHDREVEEPERTPTLNCVEIDKMHSLMVGRTEELDCPSDNSNSTPLTPTWSSRSNSTGSNSSVDVAHARKLRRASVSGLSTFSSNSTLLASPVELPIDKDGGPTISRSCSLDRRNLREFHMSETTVLPESSLPITVKIAPSGPQVYQPSGYRSNSVASNRSQRSSSYRSNLSASNYSTLRRHSTSGNGNMRINTAGSLRHSGHGSLRNSGFGALSETSETGSPRIAHEIHSTPVSPVVKTIYSRSDLPSFSRSNSILSKDLATDTKSALRSSLKRSDAVAGSREKRRRSVRIKDEVDLLGGIPLNGIVA</sequence>
<gene>
    <name evidence="3" type="ORF">FKW77_008645</name>
</gene>
<feature type="region of interest" description="Disordered" evidence="1">
    <location>
        <begin position="1"/>
        <end position="128"/>
    </location>
</feature>
<dbReference type="PANTHER" id="PTHR39601">
    <property type="entry name" value="CHORIOGENIN HMINOR"/>
    <property type="match status" value="1"/>
</dbReference>
<feature type="compositionally biased region" description="Basic and acidic residues" evidence="1">
    <location>
        <begin position="45"/>
        <end position="59"/>
    </location>
</feature>
<reference evidence="3 4" key="1">
    <citation type="submission" date="2019-07" db="EMBL/GenBank/DDBJ databases">
        <title>Finished genome of Venturia effusa.</title>
        <authorList>
            <person name="Young C.A."/>
            <person name="Cox M.P."/>
            <person name="Ganley A.R.D."/>
            <person name="David W.J."/>
        </authorList>
    </citation>
    <scope>NUCLEOTIDE SEQUENCE [LARGE SCALE GENOMIC DNA]</scope>
    <source>
        <strain evidence="4">albino</strain>
    </source>
</reference>
<evidence type="ECO:0000313" key="4">
    <source>
        <dbReference type="Proteomes" id="UP000316270"/>
    </source>
</evidence>
<feature type="domain" description="DUF8004" evidence="2">
    <location>
        <begin position="304"/>
        <end position="395"/>
    </location>
</feature>
<dbReference type="EMBL" id="CP042191">
    <property type="protein sequence ID" value="QDS72392.1"/>
    <property type="molecule type" value="Genomic_DNA"/>
</dbReference>
<evidence type="ECO:0000256" key="1">
    <source>
        <dbReference type="SAM" id="MobiDB-lite"/>
    </source>
</evidence>
<keyword evidence="4" id="KW-1185">Reference proteome</keyword>
<feature type="compositionally biased region" description="Low complexity" evidence="1">
    <location>
        <begin position="872"/>
        <end position="883"/>
    </location>
</feature>
<dbReference type="Proteomes" id="UP000316270">
    <property type="component" value="Chromosome 7"/>
</dbReference>
<organism evidence="3 4">
    <name type="scientific">Venturia effusa</name>
    <dbReference type="NCBI Taxonomy" id="50376"/>
    <lineage>
        <taxon>Eukaryota</taxon>
        <taxon>Fungi</taxon>
        <taxon>Dikarya</taxon>
        <taxon>Ascomycota</taxon>
        <taxon>Pezizomycotina</taxon>
        <taxon>Dothideomycetes</taxon>
        <taxon>Pleosporomycetidae</taxon>
        <taxon>Venturiales</taxon>
        <taxon>Venturiaceae</taxon>
        <taxon>Venturia</taxon>
    </lineage>
</organism>
<accession>A0A517L9S4</accession>
<feature type="region of interest" description="Disordered" evidence="1">
    <location>
        <begin position="963"/>
        <end position="1009"/>
    </location>
</feature>